<dbReference type="Proteomes" id="UP000306985">
    <property type="component" value="Unassembled WGS sequence"/>
</dbReference>
<name>A0A4U6QNN0_9ACTN</name>
<keyword evidence="2" id="KW-0472">Membrane</keyword>
<dbReference type="EMBL" id="SZZH01000001">
    <property type="protein sequence ID" value="TKV61672.1"/>
    <property type="molecule type" value="Genomic_DNA"/>
</dbReference>
<protein>
    <submittedName>
        <fullName evidence="3">Uncharacterized protein</fullName>
    </submittedName>
</protein>
<keyword evidence="2" id="KW-1133">Transmembrane helix</keyword>
<feature type="region of interest" description="Disordered" evidence="1">
    <location>
        <begin position="1"/>
        <end position="55"/>
    </location>
</feature>
<reference evidence="3 4" key="1">
    <citation type="submission" date="2019-05" db="EMBL/GenBank/DDBJ databases">
        <title>Nakamurella sp. N5BH11, whole genome shotgun sequence.</title>
        <authorList>
            <person name="Tuo L."/>
        </authorList>
    </citation>
    <scope>NUCLEOTIDE SEQUENCE [LARGE SCALE GENOMIC DNA]</scope>
    <source>
        <strain evidence="3 4">N5BH11</strain>
    </source>
</reference>
<evidence type="ECO:0000256" key="2">
    <source>
        <dbReference type="SAM" id="Phobius"/>
    </source>
</evidence>
<feature type="compositionally biased region" description="Low complexity" evidence="1">
    <location>
        <begin position="43"/>
        <end position="52"/>
    </location>
</feature>
<keyword evidence="4" id="KW-1185">Reference proteome</keyword>
<dbReference type="RefSeq" id="WP_137448977.1">
    <property type="nucleotide sequence ID" value="NZ_SZZH01000001.1"/>
</dbReference>
<dbReference type="AlphaFoldDB" id="A0A4U6QNN0"/>
<feature type="transmembrane region" description="Helical" evidence="2">
    <location>
        <begin position="257"/>
        <end position="279"/>
    </location>
</feature>
<accession>A0A4U6QNN0</accession>
<gene>
    <name evidence="3" type="ORF">FDO65_09005</name>
</gene>
<organism evidence="3 4">
    <name type="scientific">Nakamurella flava</name>
    <dbReference type="NCBI Taxonomy" id="2576308"/>
    <lineage>
        <taxon>Bacteria</taxon>
        <taxon>Bacillati</taxon>
        <taxon>Actinomycetota</taxon>
        <taxon>Actinomycetes</taxon>
        <taxon>Nakamurellales</taxon>
        <taxon>Nakamurellaceae</taxon>
        <taxon>Nakamurella</taxon>
    </lineage>
</organism>
<proteinExistence type="predicted"/>
<evidence type="ECO:0000256" key="1">
    <source>
        <dbReference type="SAM" id="MobiDB-lite"/>
    </source>
</evidence>
<feature type="transmembrane region" description="Helical" evidence="2">
    <location>
        <begin position="66"/>
        <end position="87"/>
    </location>
</feature>
<keyword evidence="2" id="KW-0812">Transmembrane</keyword>
<evidence type="ECO:0000313" key="4">
    <source>
        <dbReference type="Proteomes" id="UP000306985"/>
    </source>
</evidence>
<sequence>MTTTNPQRQARGSSLRPRGGQPEPENGSRAGRPRHGAVGRPSATTADAGDTADILDRGTLPPTGLLLARPVLLLVCALVGALIGFGVSGGGGYKASAVIEYTVTSPDSNVAKQTGQTLARTAVNQTVLDQAAAALQTTATDLSARLSAKWETDTRLVTVTVTAPDEQQAVNSANVVASAVITVAQAGRQAALTTALQDSTSVLNDQTLPQTEAELARKNQLGAALGTRQDAIIGQTNALSVTDPATTASAAGLGRPIGAAIGLVAGLLLGGLAALLLGLRGLRVSSGRALRTLLPHTEVNSSGQVAKLAGECLDSRIDTVAVVAAPGTIAQSKAIGEELAGFIGAHGRRVIVIQPEQVEDRAAALGLLGRDVREDVMLQNGADLLVAVVVADSDAAALLEGQSDVRAHVVVQSGRTTLSRTLHILESFSRARPTLVLAK</sequence>
<feature type="compositionally biased region" description="Polar residues" evidence="1">
    <location>
        <begin position="1"/>
        <end position="12"/>
    </location>
</feature>
<evidence type="ECO:0000313" key="3">
    <source>
        <dbReference type="EMBL" id="TKV61672.1"/>
    </source>
</evidence>
<comment type="caution">
    <text evidence="3">The sequence shown here is derived from an EMBL/GenBank/DDBJ whole genome shotgun (WGS) entry which is preliminary data.</text>
</comment>